<dbReference type="Proteomes" id="UP000262901">
    <property type="component" value="Unassembled WGS sequence"/>
</dbReference>
<dbReference type="EMBL" id="QVQZ01000001">
    <property type="protein sequence ID" value="RFU54021.1"/>
    <property type="molecule type" value="Genomic_DNA"/>
</dbReference>
<dbReference type="KEGG" id="schj:DDV21_006245"/>
<evidence type="ECO:0000256" key="1">
    <source>
        <dbReference type="SAM" id="Phobius"/>
    </source>
</evidence>
<accession>A0A372KP09</accession>
<evidence type="ECO:0000313" key="2">
    <source>
        <dbReference type="EMBL" id="AXQ78707.1"/>
    </source>
</evidence>
<evidence type="ECO:0000313" key="5">
    <source>
        <dbReference type="Proteomes" id="UP000246115"/>
    </source>
</evidence>
<feature type="transmembrane region" description="Helical" evidence="1">
    <location>
        <begin position="20"/>
        <end position="44"/>
    </location>
</feature>
<organism evidence="4 6">
    <name type="scientific">Streptococcus chenjunshii</name>
    <dbReference type="NCBI Taxonomy" id="2173853"/>
    <lineage>
        <taxon>Bacteria</taxon>
        <taxon>Bacillati</taxon>
        <taxon>Bacillota</taxon>
        <taxon>Bacilli</taxon>
        <taxon>Lactobacillales</taxon>
        <taxon>Streptococcaceae</taxon>
        <taxon>Streptococcus</taxon>
    </lineage>
</organism>
<keyword evidence="7" id="KW-1185">Reference proteome</keyword>
<dbReference type="OrthoDB" id="2233221at2"/>
<reference evidence="2" key="4">
    <citation type="journal article" date="2019" name="Int. J. Syst. Evol. Microbiol.">
        <title>Streptococcus chenjunshii sp. nov. isolated from feces of Tibetan antelopes.</title>
        <authorList>
            <person name="Tian Z."/>
            <person name="Lu S."/>
            <person name="Jin D."/>
            <person name="Yang J."/>
            <person name="Pu J."/>
            <person name="Lai X.H."/>
            <person name="Bai X.N."/>
            <person name="Wu X.M."/>
            <person name="Li J."/>
            <person name="Wang S."/>
            <person name="Xu J."/>
        </authorList>
    </citation>
    <scope>NUCLEOTIDE SEQUENCE</scope>
    <source>
        <strain evidence="2">Z15</strain>
    </source>
</reference>
<dbReference type="RefSeq" id="WP_116877117.1">
    <property type="nucleotide sequence ID" value="NZ_CP031733.1"/>
</dbReference>
<dbReference type="Proteomes" id="UP000246115">
    <property type="component" value="Chromosome"/>
</dbReference>
<proteinExistence type="predicted"/>
<dbReference type="EMBL" id="QVQY01000003">
    <property type="protein sequence ID" value="RFU51700.1"/>
    <property type="molecule type" value="Genomic_DNA"/>
</dbReference>
<reference evidence="3 7" key="1">
    <citation type="submission" date="2018-08" db="EMBL/GenBank/DDBJ databases">
        <title>Draft genome of Streptococcus sp .nov. Z2.</title>
        <authorList>
            <person name="Tian Z."/>
        </authorList>
    </citation>
    <scope>NUCLEOTIDE SEQUENCE [LARGE SCALE GENOMIC DNA]</scope>
    <source>
        <strain evidence="3 7">Z2</strain>
    </source>
</reference>
<sequence length="487" mass="53576">MDRRQRKKKGLFRKRELISLGILLISVLTLFAVTGSFSVLYVMFFKERNQSVFQQGQEIQISSTADKTSKGQDLAHYHNWVGNIKKIHSKEDDEKNVTYTYQVTFKDGSNLEGVSEESLVEVADPNYDKGDLVQIANEAGSDLDGENLAAYKGQAATINNVAPNYSNEEGGYKYDVTLDSGETLSNVPESALGDVYWVPLDSANTAAENNEILREAFAYAAETPGTVLSLPSGEFLIGSDTPQQDYITLSSDTVLRGSNTRLKVQGTAYWFGFATGTGAADGVRNFTMSGIEFRADNLETGAHFMIMADHGDNWNINNNTFTMVHKKSSHIFDLGGLQNSVFDSNRFIGYAPELTSVTGIPSEADAHDYYAEAIQFDAADNKGTWDGGLIQNLDPNYSSFNQIKHLCDNITVTNNSFLPYTDETGNLVAYGATIGQHSSDTGLIVVAYNTFTSSIVNRYKESQTDRNFNPIHFSDNSNEAVSNNVIN</sequence>
<keyword evidence="1" id="KW-0472">Membrane</keyword>
<dbReference type="SUPFAM" id="SSF51126">
    <property type="entry name" value="Pectin lyase-like"/>
    <property type="match status" value="1"/>
</dbReference>
<reference evidence="5" key="3">
    <citation type="submission" date="2018-08" db="EMBL/GenBank/DDBJ databases">
        <title>Streptococcus chenjunshii sp. nov., isolated from stools sample of the Tibetan antelope in the Qinghai-Tibet plateau, China.</title>
        <authorList>
            <person name="Tian Z."/>
        </authorList>
    </citation>
    <scope>NUCLEOTIDE SEQUENCE [LARGE SCALE GENOMIC DNA]</scope>
    <source>
        <strain evidence="5">Z15</strain>
    </source>
</reference>
<gene>
    <name evidence="2" type="ORF">DDV21_006245</name>
    <name evidence="3" type="ORF">DDV22_02295</name>
    <name evidence="4" type="ORF">DDV23_00355</name>
</gene>
<protein>
    <submittedName>
        <fullName evidence="4">HlyD family secretion protein</fullName>
    </submittedName>
</protein>
<dbReference type="EMBL" id="CP031733">
    <property type="protein sequence ID" value="AXQ78707.1"/>
    <property type="molecule type" value="Genomic_DNA"/>
</dbReference>
<evidence type="ECO:0000313" key="3">
    <source>
        <dbReference type="EMBL" id="RFU51700.1"/>
    </source>
</evidence>
<reference evidence="4 6" key="2">
    <citation type="submission" date="2018-08" db="EMBL/GenBank/DDBJ databases">
        <title>Draft genome of Streptococcus sp. nov. Z1.</title>
        <authorList>
            <person name="Tian Z."/>
        </authorList>
    </citation>
    <scope>NUCLEOTIDE SEQUENCE [LARGE SCALE GENOMIC DNA]</scope>
    <source>
        <strain evidence="4">Z1</strain>
        <strain evidence="6">Z1(2018)</strain>
    </source>
</reference>
<name>A0A372KP09_9STRE</name>
<dbReference type="Proteomes" id="UP000264056">
    <property type="component" value="Unassembled WGS sequence"/>
</dbReference>
<keyword evidence="1" id="KW-1133">Transmembrane helix</keyword>
<dbReference type="InterPro" id="IPR011050">
    <property type="entry name" value="Pectin_lyase_fold/virulence"/>
</dbReference>
<keyword evidence="1" id="KW-0812">Transmembrane</keyword>
<evidence type="ECO:0000313" key="4">
    <source>
        <dbReference type="EMBL" id="RFU54021.1"/>
    </source>
</evidence>
<evidence type="ECO:0000313" key="7">
    <source>
        <dbReference type="Proteomes" id="UP000264056"/>
    </source>
</evidence>
<accession>A0A346NCG2</accession>
<dbReference type="AlphaFoldDB" id="A0A372KP09"/>
<evidence type="ECO:0000313" key="6">
    <source>
        <dbReference type="Proteomes" id="UP000262901"/>
    </source>
</evidence>